<dbReference type="KEGG" id="cbot:ATE48_00670"/>
<feature type="signal peptide" evidence="2">
    <location>
        <begin position="1"/>
        <end position="22"/>
    </location>
</feature>
<dbReference type="RefSeq" id="WP_066766782.1">
    <property type="nucleotide sequence ID" value="NZ_CP013244.1"/>
</dbReference>
<dbReference type="InParanoid" id="A0A1B1ADA9"/>
<proteinExistence type="predicted"/>
<feature type="compositionally biased region" description="Low complexity" evidence="1">
    <location>
        <begin position="70"/>
        <end position="87"/>
    </location>
</feature>
<evidence type="ECO:0000313" key="4">
    <source>
        <dbReference type="Proteomes" id="UP000092498"/>
    </source>
</evidence>
<feature type="chain" id="PRO_5008518611" evidence="2">
    <location>
        <begin position="23"/>
        <end position="170"/>
    </location>
</feature>
<accession>A0A1B1ADA9</accession>
<name>A0A1B1ADA9_9PROT</name>
<dbReference type="AlphaFoldDB" id="A0A1B1ADA9"/>
<organism evidence="3 4">
    <name type="scientific">Candidatus Viadribacter manganicus</name>
    <dbReference type="NCBI Taxonomy" id="1759059"/>
    <lineage>
        <taxon>Bacteria</taxon>
        <taxon>Pseudomonadati</taxon>
        <taxon>Pseudomonadota</taxon>
        <taxon>Alphaproteobacteria</taxon>
        <taxon>Hyphomonadales</taxon>
        <taxon>Hyphomonadaceae</taxon>
        <taxon>Candidatus Viadribacter</taxon>
    </lineage>
</organism>
<protein>
    <submittedName>
        <fullName evidence="3">Uncharacterized protein</fullName>
    </submittedName>
</protein>
<sequence>MKKFLIASGASAALALAAPAFAQISSGETVQGTVTTPSVTAPVTQATEAGQAAAAPQSGTGEAAAEIVSPTTTPDTTAAATITTPDARPTINAAAETTENAAEAGGATASGEAEASAYAPTLTVQGDASANAAASSDLPQPVQLAVADGRYTSDDLNRAQLEALGGAPGR</sequence>
<keyword evidence="4" id="KW-1185">Reference proteome</keyword>
<feature type="region of interest" description="Disordered" evidence="1">
    <location>
        <begin position="53"/>
        <end position="87"/>
    </location>
</feature>
<evidence type="ECO:0000313" key="3">
    <source>
        <dbReference type="EMBL" id="ANP44539.1"/>
    </source>
</evidence>
<evidence type="ECO:0000256" key="1">
    <source>
        <dbReference type="SAM" id="MobiDB-lite"/>
    </source>
</evidence>
<dbReference type="EMBL" id="CP013244">
    <property type="protein sequence ID" value="ANP44539.1"/>
    <property type="molecule type" value="Genomic_DNA"/>
</dbReference>
<dbReference type="STRING" id="1759059.ATE48_00670"/>
<reference evidence="3 4" key="1">
    <citation type="submission" date="2015-11" db="EMBL/GenBank/DDBJ databases">
        <title>Whole-Genome Sequence of Candidatus Oderbacter manganicum from the National Park Lower Oder Valley, Germany.</title>
        <authorList>
            <person name="Braun B."/>
            <person name="Liere K."/>
            <person name="Szewzyk U."/>
        </authorList>
    </citation>
    <scope>NUCLEOTIDE SEQUENCE [LARGE SCALE GENOMIC DNA]</scope>
    <source>
        <strain evidence="3 4">OTSz_A_272</strain>
    </source>
</reference>
<gene>
    <name evidence="3" type="ORF">ATE48_00670</name>
</gene>
<dbReference type="Proteomes" id="UP000092498">
    <property type="component" value="Chromosome"/>
</dbReference>
<keyword evidence="2" id="KW-0732">Signal</keyword>
<evidence type="ECO:0000256" key="2">
    <source>
        <dbReference type="SAM" id="SignalP"/>
    </source>
</evidence>